<evidence type="ECO:0000313" key="3">
    <source>
        <dbReference type="Proteomes" id="UP000237347"/>
    </source>
</evidence>
<reference evidence="2 3" key="1">
    <citation type="journal article" date="2018" name="Sci. Data">
        <title>The draft genome sequence of cork oak.</title>
        <authorList>
            <person name="Ramos A.M."/>
            <person name="Usie A."/>
            <person name="Barbosa P."/>
            <person name="Barros P.M."/>
            <person name="Capote T."/>
            <person name="Chaves I."/>
            <person name="Simoes F."/>
            <person name="Abreu I."/>
            <person name="Carrasquinho I."/>
            <person name="Faro C."/>
            <person name="Guimaraes J.B."/>
            <person name="Mendonca D."/>
            <person name="Nobrega F."/>
            <person name="Rodrigues L."/>
            <person name="Saibo N.J.M."/>
            <person name="Varela M.C."/>
            <person name="Egas C."/>
            <person name="Matos J."/>
            <person name="Miguel C.M."/>
            <person name="Oliveira M.M."/>
            <person name="Ricardo C.P."/>
            <person name="Goncalves S."/>
        </authorList>
    </citation>
    <scope>NUCLEOTIDE SEQUENCE [LARGE SCALE GENOMIC DNA]</scope>
    <source>
        <strain evidence="3">cv. HL8</strain>
    </source>
</reference>
<evidence type="ECO:0000256" key="1">
    <source>
        <dbReference type="SAM" id="Phobius"/>
    </source>
</evidence>
<evidence type="ECO:0000313" key="2">
    <source>
        <dbReference type="EMBL" id="KAK7828341.1"/>
    </source>
</evidence>
<organism evidence="2 3">
    <name type="scientific">Quercus suber</name>
    <name type="common">Cork oak</name>
    <dbReference type="NCBI Taxonomy" id="58331"/>
    <lineage>
        <taxon>Eukaryota</taxon>
        <taxon>Viridiplantae</taxon>
        <taxon>Streptophyta</taxon>
        <taxon>Embryophyta</taxon>
        <taxon>Tracheophyta</taxon>
        <taxon>Spermatophyta</taxon>
        <taxon>Magnoliopsida</taxon>
        <taxon>eudicotyledons</taxon>
        <taxon>Gunneridae</taxon>
        <taxon>Pentapetalae</taxon>
        <taxon>rosids</taxon>
        <taxon>fabids</taxon>
        <taxon>Fagales</taxon>
        <taxon>Fagaceae</taxon>
        <taxon>Quercus</taxon>
    </lineage>
</organism>
<dbReference type="AlphaFoldDB" id="A0AAW0JQC9"/>
<name>A0AAW0JQC9_QUESU</name>
<keyword evidence="1" id="KW-0812">Transmembrane</keyword>
<proteinExistence type="predicted"/>
<feature type="transmembrane region" description="Helical" evidence="1">
    <location>
        <begin position="58"/>
        <end position="78"/>
    </location>
</feature>
<dbReference type="EMBL" id="PKMF04000505">
    <property type="protein sequence ID" value="KAK7828341.1"/>
    <property type="molecule type" value="Genomic_DNA"/>
</dbReference>
<keyword evidence="1" id="KW-0472">Membrane</keyword>
<dbReference type="Proteomes" id="UP000237347">
    <property type="component" value="Unassembled WGS sequence"/>
</dbReference>
<gene>
    <name evidence="2" type="ORF">CFP56_030350</name>
</gene>
<comment type="caution">
    <text evidence="2">The sequence shown here is derived from an EMBL/GenBank/DDBJ whole genome shotgun (WGS) entry which is preliminary data.</text>
</comment>
<protein>
    <submittedName>
        <fullName evidence="2">Uncharacterized protein</fullName>
    </submittedName>
</protein>
<accession>A0AAW0JQC9</accession>
<sequence length="83" mass="9360">MSALHSLLWPYPVLPCPALIGNTEGQVPKNDNGVYSEIERTRKQILHILEPDGEFLQMWNVMFIVVCDCSIIGSFVLLPSCDR</sequence>
<keyword evidence="1" id="KW-1133">Transmembrane helix</keyword>
<keyword evidence="3" id="KW-1185">Reference proteome</keyword>